<accession>A0A2T5PAW3</accession>
<feature type="domain" description="DUF58" evidence="2">
    <location>
        <begin position="79"/>
        <end position="296"/>
    </location>
</feature>
<protein>
    <submittedName>
        <fullName evidence="3">DUF58 domain-containing protein</fullName>
    </submittedName>
</protein>
<keyword evidence="4" id="KW-1185">Reference proteome</keyword>
<gene>
    <name evidence="3" type="ORF">DBO85_08195</name>
</gene>
<dbReference type="Pfam" id="PF01882">
    <property type="entry name" value="DUF58"/>
    <property type="match status" value="1"/>
</dbReference>
<dbReference type="InterPro" id="IPR036465">
    <property type="entry name" value="vWFA_dom_sf"/>
</dbReference>
<dbReference type="OrthoDB" id="9776116at2"/>
<dbReference type="InterPro" id="IPR002881">
    <property type="entry name" value="DUF58"/>
</dbReference>
<evidence type="ECO:0000313" key="4">
    <source>
        <dbReference type="Proteomes" id="UP000244064"/>
    </source>
</evidence>
<dbReference type="AlphaFoldDB" id="A0A2T5PAW3"/>
<proteinExistence type="predicted"/>
<dbReference type="PANTHER" id="PTHR33608">
    <property type="entry name" value="BLL2464 PROTEIN"/>
    <property type="match status" value="1"/>
</dbReference>
<evidence type="ECO:0000313" key="3">
    <source>
        <dbReference type="EMBL" id="PTU74874.1"/>
    </source>
</evidence>
<dbReference type="EMBL" id="QASN01000014">
    <property type="protein sequence ID" value="PTU74874.1"/>
    <property type="molecule type" value="Genomic_DNA"/>
</dbReference>
<feature type="region of interest" description="Disordered" evidence="1">
    <location>
        <begin position="1"/>
        <end position="28"/>
    </location>
</feature>
<name>A0A2T5PAW3_9PSED</name>
<evidence type="ECO:0000256" key="1">
    <source>
        <dbReference type="SAM" id="MobiDB-lite"/>
    </source>
</evidence>
<feature type="compositionally biased region" description="Low complexity" evidence="1">
    <location>
        <begin position="15"/>
        <end position="28"/>
    </location>
</feature>
<sequence length="336" mass="37272">MQPDAVGQKRETGPGASASASARLQASGSGDGIHVTLADLIEMRHHVHEVQLFSTPNRRSPLIGLHHSKLRGRGVDFDQVRVYQPGDDVRTIDWRVTARTQEPHTKLFHEERERPVFILVEQSRRLFFGSARQFKSVLAAQAAALLGWAALGHNDRIGGLVFSDSEHHEIRPRRSKQSLLQLLNRLARSNQALHADLAGGQDSFGPALRRAREVLRPGSLAMVLCDERTLSDSAEKQLALLARHTDLLLLPVSDPLDHQLPDAGLLRFASQAARLELDSSSTALRLAYAEQGEARRLRWQRLAQRLRVPLLPLSTASDLVEQLRAHLQNPNGGFGQ</sequence>
<dbReference type="Proteomes" id="UP000244064">
    <property type="component" value="Unassembled WGS sequence"/>
</dbReference>
<organism evidence="3 4">
    <name type="scientific">Pseudomonas mangrovi</name>
    <dbReference type="NCBI Taxonomy" id="2161748"/>
    <lineage>
        <taxon>Bacteria</taxon>
        <taxon>Pseudomonadati</taxon>
        <taxon>Pseudomonadota</taxon>
        <taxon>Gammaproteobacteria</taxon>
        <taxon>Pseudomonadales</taxon>
        <taxon>Pseudomonadaceae</taxon>
        <taxon>Pseudomonas</taxon>
    </lineage>
</organism>
<dbReference type="SUPFAM" id="SSF53300">
    <property type="entry name" value="vWA-like"/>
    <property type="match status" value="1"/>
</dbReference>
<reference evidence="3 4" key="1">
    <citation type="submission" date="2018-04" db="EMBL/GenBank/DDBJ databases">
        <title>Pseudomonas sp. nov., isolated from mangrove soil.</title>
        <authorList>
            <person name="Chen C."/>
        </authorList>
    </citation>
    <scope>NUCLEOTIDE SEQUENCE [LARGE SCALE GENOMIC DNA]</scope>
    <source>
        <strain evidence="3 4">TC-11</strain>
    </source>
</reference>
<evidence type="ECO:0000259" key="2">
    <source>
        <dbReference type="Pfam" id="PF01882"/>
    </source>
</evidence>
<comment type="caution">
    <text evidence="3">The sequence shown here is derived from an EMBL/GenBank/DDBJ whole genome shotgun (WGS) entry which is preliminary data.</text>
</comment>
<dbReference type="PANTHER" id="PTHR33608:SF12">
    <property type="entry name" value="DUF58 DOMAIN-CONTAINING PROTEIN"/>
    <property type="match status" value="1"/>
</dbReference>